<dbReference type="PANTHER" id="PTHR13246">
    <property type="entry name" value="ENDO BETA N-ACETYLGLUCOSAMINIDASE"/>
    <property type="match status" value="1"/>
</dbReference>
<sequence>MKQFKIPFQILVLVVFFNFSNAQRKLSKHQPFSSYWFIDELLKWNPETDINTKFNISHLPLKQRFTDSVTQISPALSTKPSIVSLIAPHPTNSHPSQGFQTVEQYAFPYWQYIDYLVQWGGSAAEGIIVTPTTFWIESAHLNGVEILGTVFFPPNVYGGKEEWVREFLQQDTNGNFPVADKLIEVAKVYGFEGWFINQETNGMEKKEADLMQAFLKYYQKKSNASLKIMWYDAMIEDGRVIWQDELNHHNSIYFQNGDEKLSDIMFLDFGWSETQLEDSHKRAKELNRSPWDLFSGIDVQGKSYKTPTNWNGLYKNEKPYTTSIGLYWPNSTFNIAKDKQPESVYDEEQKFWNGTILEEDVPAWQSKEWKGFSKYIPARSVISALPFVTNFNYGLGRFYNEEGKPLSTREWHNLSIQDILPTWQWQVDSTEVKANFDFTESYTGGSSVKFQAVKRVKNIKIPLYKTALELSGSEMLSFAIKGSGTLNLVIYTNNGSQQSFLAETHQDWTKSQFSLSELKGLRVIKVEALFTGNKNEFVNLGSLSITEDKASSIKKPKVKVTPFFSKNKIELYVHIEGDKRAKFHNIYYLNNNQKIWLGKTRSADYYVAPFDIKESKNSIKILVESIAKDGTRSKVSRSTAYLK</sequence>
<dbReference type="CDD" id="cd06547">
    <property type="entry name" value="GH85_ENGase"/>
    <property type="match status" value="1"/>
</dbReference>
<dbReference type="Gene3D" id="3.20.20.80">
    <property type="entry name" value="Glycosidases"/>
    <property type="match status" value="1"/>
</dbReference>
<accession>A0ABP9H8K5</accession>
<dbReference type="Gene3D" id="2.60.120.260">
    <property type="entry name" value="Galactose-binding domain-like"/>
    <property type="match status" value="1"/>
</dbReference>
<dbReference type="Pfam" id="PF03644">
    <property type="entry name" value="Glyco_hydro_85"/>
    <property type="match status" value="1"/>
</dbReference>
<gene>
    <name evidence="2" type="ORF">GCM10023315_10950</name>
</gene>
<evidence type="ECO:0000259" key="1">
    <source>
        <dbReference type="Pfam" id="PF03644"/>
    </source>
</evidence>
<dbReference type="InterPro" id="IPR032979">
    <property type="entry name" value="ENGase"/>
</dbReference>
<evidence type="ECO:0000313" key="3">
    <source>
        <dbReference type="Proteomes" id="UP001501692"/>
    </source>
</evidence>
<dbReference type="Proteomes" id="UP001501692">
    <property type="component" value="Unassembled WGS sequence"/>
</dbReference>
<organism evidence="2 3">
    <name type="scientific">Algibacter aquimarinus</name>
    <dbReference type="NCBI Taxonomy" id="1136748"/>
    <lineage>
        <taxon>Bacteria</taxon>
        <taxon>Pseudomonadati</taxon>
        <taxon>Bacteroidota</taxon>
        <taxon>Flavobacteriia</taxon>
        <taxon>Flavobacteriales</taxon>
        <taxon>Flavobacteriaceae</taxon>
        <taxon>Algibacter</taxon>
    </lineage>
</organism>
<comment type="caution">
    <text evidence="2">The sequence shown here is derived from an EMBL/GenBank/DDBJ whole genome shotgun (WGS) entry which is preliminary data.</text>
</comment>
<dbReference type="InterPro" id="IPR005201">
    <property type="entry name" value="TIM_ENGase"/>
</dbReference>
<keyword evidence="3" id="KW-1185">Reference proteome</keyword>
<feature type="domain" description="Cytosolic endo-beta-N-acetylglucosaminidase TIM barrel" evidence="1">
    <location>
        <begin position="96"/>
        <end position="398"/>
    </location>
</feature>
<dbReference type="PANTHER" id="PTHR13246:SF1">
    <property type="entry name" value="CYTOSOLIC ENDO-BETA-N-ACETYLGLUCOSAMINIDASE"/>
    <property type="match status" value="1"/>
</dbReference>
<reference evidence="3" key="1">
    <citation type="journal article" date="2019" name="Int. J. Syst. Evol. Microbiol.">
        <title>The Global Catalogue of Microorganisms (GCM) 10K type strain sequencing project: providing services to taxonomists for standard genome sequencing and annotation.</title>
        <authorList>
            <consortium name="The Broad Institute Genomics Platform"/>
            <consortium name="The Broad Institute Genome Sequencing Center for Infectious Disease"/>
            <person name="Wu L."/>
            <person name="Ma J."/>
        </authorList>
    </citation>
    <scope>NUCLEOTIDE SEQUENCE [LARGE SCALE GENOMIC DNA]</scope>
    <source>
        <strain evidence="3">JCM 18287</strain>
    </source>
</reference>
<protein>
    <recommendedName>
        <fullName evidence="1">Cytosolic endo-beta-N-acetylglucosaminidase TIM barrel domain-containing protein</fullName>
    </recommendedName>
</protein>
<name>A0ABP9H8K5_9FLAO</name>
<dbReference type="RefSeq" id="WP_345165454.1">
    <property type="nucleotide sequence ID" value="NZ_BAABJK010000004.1"/>
</dbReference>
<evidence type="ECO:0000313" key="2">
    <source>
        <dbReference type="EMBL" id="GAA4964006.1"/>
    </source>
</evidence>
<proteinExistence type="predicted"/>
<dbReference type="EMBL" id="BAABJK010000004">
    <property type="protein sequence ID" value="GAA4964006.1"/>
    <property type="molecule type" value="Genomic_DNA"/>
</dbReference>